<evidence type="ECO:0000313" key="3">
    <source>
        <dbReference type="Ensembl" id="ENSATEP00000056167.2"/>
    </source>
</evidence>
<dbReference type="InterPro" id="IPR032675">
    <property type="entry name" value="LRR_dom_sf"/>
</dbReference>
<evidence type="ECO:0000256" key="2">
    <source>
        <dbReference type="ARBA" id="ARBA00022737"/>
    </source>
</evidence>
<dbReference type="GeneTree" id="ENSGT01150000286911"/>
<evidence type="ECO:0000313" key="4">
    <source>
        <dbReference type="Proteomes" id="UP000265040"/>
    </source>
</evidence>
<keyword evidence="4" id="KW-1185">Reference proteome</keyword>
<dbReference type="Pfam" id="PF13516">
    <property type="entry name" value="LRR_6"/>
    <property type="match status" value="9"/>
</dbReference>
<dbReference type="PRINTS" id="PR00019">
    <property type="entry name" value="LEURICHRPT"/>
</dbReference>
<reference evidence="3" key="1">
    <citation type="submission" date="2021-04" db="EMBL/GenBank/DDBJ databases">
        <authorList>
            <consortium name="Wellcome Sanger Institute Data Sharing"/>
        </authorList>
    </citation>
    <scope>NUCLEOTIDE SEQUENCE [LARGE SCALE GENOMIC DNA]</scope>
</reference>
<dbReference type="InterPro" id="IPR051261">
    <property type="entry name" value="NLR"/>
</dbReference>
<dbReference type="PANTHER" id="PTHR24106">
    <property type="entry name" value="NACHT, LRR AND CARD DOMAINS-CONTAINING"/>
    <property type="match status" value="1"/>
</dbReference>
<evidence type="ECO:0008006" key="5">
    <source>
        <dbReference type="Google" id="ProtNLM"/>
    </source>
</evidence>
<dbReference type="PROSITE" id="PS51450">
    <property type="entry name" value="LRR"/>
    <property type="match status" value="2"/>
</dbReference>
<protein>
    <recommendedName>
        <fullName evidence="5">NACHT LRR and PYD domain-containing protein</fullName>
    </recommendedName>
</protein>
<accession>A0A7N6B0P1</accession>
<dbReference type="SMART" id="SM00368">
    <property type="entry name" value="LRR_RI"/>
    <property type="match status" value="19"/>
</dbReference>
<dbReference type="Proteomes" id="UP000265040">
    <property type="component" value="Chromosome 2"/>
</dbReference>
<proteinExistence type="predicted"/>
<keyword evidence="1" id="KW-0433">Leucine-rich repeat</keyword>
<dbReference type="SMART" id="SM00367">
    <property type="entry name" value="LRR_CC"/>
    <property type="match status" value="8"/>
</dbReference>
<organism evidence="3 4">
    <name type="scientific">Anabas testudineus</name>
    <name type="common">Climbing perch</name>
    <name type="synonym">Anthias testudineus</name>
    <dbReference type="NCBI Taxonomy" id="64144"/>
    <lineage>
        <taxon>Eukaryota</taxon>
        <taxon>Metazoa</taxon>
        <taxon>Chordata</taxon>
        <taxon>Craniata</taxon>
        <taxon>Vertebrata</taxon>
        <taxon>Euteleostomi</taxon>
        <taxon>Actinopterygii</taxon>
        <taxon>Neopterygii</taxon>
        <taxon>Teleostei</taxon>
        <taxon>Neoteleostei</taxon>
        <taxon>Acanthomorphata</taxon>
        <taxon>Anabantaria</taxon>
        <taxon>Anabantiformes</taxon>
        <taxon>Anabantoidei</taxon>
        <taxon>Anabantidae</taxon>
        <taxon>Anabas</taxon>
    </lineage>
</organism>
<dbReference type="InterPro" id="IPR001611">
    <property type="entry name" value="Leu-rich_rpt"/>
</dbReference>
<dbReference type="SMART" id="SM00365">
    <property type="entry name" value="LRR_SD22"/>
    <property type="match status" value="8"/>
</dbReference>
<dbReference type="AlphaFoldDB" id="A0A7N6B0P1"/>
<evidence type="ECO:0000256" key="1">
    <source>
        <dbReference type="ARBA" id="ARBA00022614"/>
    </source>
</evidence>
<dbReference type="InterPro" id="IPR006553">
    <property type="entry name" value="Leu-rich_rpt_Cys-con_subtyp"/>
</dbReference>
<dbReference type="SUPFAM" id="SSF52047">
    <property type="entry name" value="RNI-like"/>
    <property type="match status" value="3"/>
</dbReference>
<sequence length="918" mass="103323">MVRLENSPEIVQRIIKELTEMYTCFTSPDRSINIFHCLIEMNDQSVYQEIQEFLKSDNRSDKKLSEIHCSALAYMLLMSEEVLDELDLKKYNTSIEGRRRLIPVVRNCRMVRLFECDSFYCKAVATALKSNPSHLRELYLSTENHIQDSNAKLLPAALGSPHCRLEILRFHTGMQQDYLSFVLSALKSSTHLRELDLSDNILSYESMKHLSEFVESRHCKLEILRLQNCGLWEISCASLASAVTSNPCSLRELDLSKNRSFWNSLVKTLFNENCKTNWRLEILRLRFCTLLKSCCVAMASALKSTFSNIKELDLSYSMFVQDSEDDLLSELMSLESKNQLESLTMKSCRLTDRSCAFLASALSSPFSKVRELDLSNNELQDSGVELLSAGLESPHCRLETLRLCSCELSESCYASLRFPHHLKELDLSENNLQDSGVELLCDSLKSPDCELETLRLMDCRLSEKDFPFLVSALKSNPSRLKNLDLSDNKLQDSAVTLLSDFLQSSDCELVTLRLDNCGLSEISCTFLASALKSNALRDLDLSHNALKDSGVKLLFSGLESPNCRLQTLRMVCCEITEESCTYLVSGLKYNSCLRELDLSENNLQDSGMRVLSAGLENCSLQTLRLVICQLTDISASLASAPKSSSLPLKELELSYNKLQDSGMKLLCDFLESPHSSLEILGLESCELSDTSCTFLAPALRKPKSNLSGLKELDLSHNNLQDTGVQRLSDGLGNVNCRLKILRMNNCSLTEASCASLASALKSNPSHLTELELSHNDLKDSGVKLLSLGLESPHCRLQTLRLRYCNLTGDSYGVLKKALWYNPSHLRELDLSFNEVESIRIDYDYVGFNPGIQPCKLETVRFTRSHFSIDNSGDLIQALRYKKSSLKELDLSFDLNSPVKVLFELLESPLHALETLRTD</sequence>
<dbReference type="Gene3D" id="3.80.10.10">
    <property type="entry name" value="Ribonuclease Inhibitor"/>
    <property type="match status" value="4"/>
</dbReference>
<reference evidence="3" key="2">
    <citation type="submission" date="2025-08" db="UniProtKB">
        <authorList>
            <consortium name="Ensembl"/>
        </authorList>
    </citation>
    <scope>IDENTIFICATION</scope>
</reference>
<name>A0A7N6B0P1_ANATE</name>
<dbReference type="InParanoid" id="A0A7N6B0P1"/>
<keyword evidence="2" id="KW-0677">Repeat</keyword>
<dbReference type="Ensembl" id="ENSATET00000064388.2">
    <property type="protein sequence ID" value="ENSATEP00000056167.2"/>
    <property type="gene ID" value="ENSATEG00000025912.2"/>
</dbReference>
<reference evidence="3" key="3">
    <citation type="submission" date="2025-09" db="UniProtKB">
        <authorList>
            <consortium name="Ensembl"/>
        </authorList>
    </citation>
    <scope>IDENTIFICATION</scope>
</reference>